<reference evidence="10" key="1">
    <citation type="journal article" date="2021" name="PeerJ">
        <title>Extensive microbial diversity within the chicken gut microbiome revealed by metagenomics and culture.</title>
        <authorList>
            <person name="Gilroy R."/>
            <person name="Ravi A."/>
            <person name="Getino M."/>
            <person name="Pursley I."/>
            <person name="Horton D.L."/>
            <person name="Alikhan N.F."/>
            <person name="Baker D."/>
            <person name="Gharbi K."/>
            <person name="Hall N."/>
            <person name="Watson M."/>
            <person name="Adriaenssens E.M."/>
            <person name="Foster-Nyarko E."/>
            <person name="Jarju S."/>
            <person name="Secka A."/>
            <person name="Antonio M."/>
            <person name="Oren A."/>
            <person name="Chaudhuri R.R."/>
            <person name="La Ragione R."/>
            <person name="Hildebrand F."/>
            <person name="Pallen M.J."/>
        </authorList>
    </citation>
    <scope>NUCLEOTIDE SEQUENCE</scope>
    <source>
        <strain evidence="10">5134</strain>
    </source>
</reference>
<dbReference type="SUPFAM" id="SSF51445">
    <property type="entry name" value="(Trans)glycosidases"/>
    <property type="match status" value="1"/>
</dbReference>
<feature type="domain" description="Beta-hexosaminidase bacterial type N-terminal" evidence="9">
    <location>
        <begin position="29"/>
        <end position="157"/>
    </location>
</feature>
<evidence type="ECO:0000256" key="2">
    <source>
        <dbReference type="ARBA" id="ARBA00006285"/>
    </source>
</evidence>
<comment type="catalytic activity">
    <reaction evidence="1">
        <text>Hydrolysis of terminal non-reducing N-acetyl-D-hexosamine residues in N-acetyl-beta-D-hexosaminides.</text>
        <dbReference type="EC" id="3.2.1.52"/>
    </reaction>
</comment>
<dbReference type="GO" id="GO:0016020">
    <property type="term" value="C:membrane"/>
    <property type="evidence" value="ECO:0007669"/>
    <property type="project" value="TreeGrafter"/>
</dbReference>
<evidence type="ECO:0000259" key="9">
    <source>
        <dbReference type="Pfam" id="PF02838"/>
    </source>
</evidence>
<dbReference type="PRINTS" id="PR00738">
    <property type="entry name" value="GLHYDRLASE20"/>
</dbReference>
<accession>A0A9D1YZM2</accession>
<evidence type="ECO:0000259" key="8">
    <source>
        <dbReference type="Pfam" id="PF00728"/>
    </source>
</evidence>
<comment type="similarity">
    <text evidence="2">Belongs to the glycosyl hydrolase 20 family.</text>
</comment>
<dbReference type="Pfam" id="PF00728">
    <property type="entry name" value="Glyco_hydro_20"/>
    <property type="match status" value="1"/>
</dbReference>
<comment type="caution">
    <text evidence="10">The sequence shown here is derived from an EMBL/GenBank/DDBJ whole genome shotgun (WGS) entry which is preliminary data.</text>
</comment>
<dbReference type="InterPro" id="IPR025705">
    <property type="entry name" value="Beta_hexosaminidase_sua/sub"/>
</dbReference>
<dbReference type="SUPFAM" id="SSF55545">
    <property type="entry name" value="beta-N-acetylhexosaminidase-like domain"/>
    <property type="match status" value="1"/>
</dbReference>
<keyword evidence="5" id="KW-0326">Glycosidase</keyword>
<dbReference type="Gene3D" id="3.30.379.10">
    <property type="entry name" value="Chitobiase/beta-hexosaminidase domain 2-like"/>
    <property type="match status" value="1"/>
</dbReference>
<feature type="region of interest" description="Disordered" evidence="7">
    <location>
        <begin position="75"/>
        <end position="94"/>
    </location>
</feature>
<evidence type="ECO:0000256" key="6">
    <source>
        <dbReference type="PIRSR" id="PIRSR625705-1"/>
    </source>
</evidence>
<feature type="active site" description="Proton donor" evidence="6">
    <location>
        <position position="334"/>
    </location>
</feature>
<dbReference type="CDD" id="cd06563">
    <property type="entry name" value="GH20_chitobiase-like"/>
    <property type="match status" value="1"/>
</dbReference>
<dbReference type="PANTHER" id="PTHR22600">
    <property type="entry name" value="BETA-HEXOSAMINIDASE"/>
    <property type="match status" value="1"/>
</dbReference>
<reference evidence="10" key="2">
    <citation type="submission" date="2021-04" db="EMBL/GenBank/DDBJ databases">
        <authorList>
            <person name="Gilroy R."/>
        </authorList>
    </citation>
    <scope>NUCLEOTIDE SEQUENCE</scope>
    <source>
        <strain evidence="10">5134</strain>
    </source>
</reference>
<dbReference type="GO" id="GO:0005975">
    <property type="term" value="P:carbohydrate metabolic process"/>
    <property type="evidence" value="ECO:0007669"/>
    <property type="project" value="InterPro"/>
</dbReference>
<keyword evidence="4" id="KW-0378">Hydrolase</keyword>
<dbReference type="InterPro" id="IPR029018">
    <property type="entry name" value="Hex-like_dom2"/>
</dbReference>
<evidence type="ECO:0000256" key="5">
    <source>
        <dbReference type="ARBA" id="ARBA00023295"/>
    </source>
</evidence>
<dbReference type="GO" id="GO:0004563">
    <property type="term" value="F:beta-N-acetylhexosaminidase activity"/>
    <property type="evidence" value="ECO:0007669"/>
    <property type="project" value="UniProtKB-EC"/>
</dbReference>
<dbReference type="InterPro" id="IPR015883">
    <property type="entry name" value="Glyco_hydro_20_cat"/>
</dbReference>
<dbReference type="EMBL" id="DXDA01000028">
    <property type="protein sequence ID" value="HIY68455.1"/>
    <property type="molecule type" value="Genomic_DNA"/>
</dbReference>
<dbReference type="Gene3D" id="2.60.120.260">
    <property type="entry name" value="Galactose-binding domain-like"/>
    <property type="match status" value="1"/>
</dbReference>
<dbReference type="InterPro" id="IPR015882">
    <property type="entry name" value="HEX_bac_N"/>
</dbReference>
<feature type="domain" description="Glycoside hydrolase family 20 catalytic" evidence="8">
    <location>
        <begin position="161"/>
        <end position="501"/>
    </location>
</feature>
<organism evidence="10 11">
    <name type="scientific">Candidatus Alistipes intestinigallinarum</name>
    <dbReference type="NCBI Taxonomy" id="2838440"/>
    <lineage>
        <taxon>Bacteria</taxon>
        <taxon>Pseudomonadati</taxon>
        <taxon>Bacteroidota</taxon>
        <taxon>Bacteroidia</taxon>
        <taxon>Bacteroidales</taxon>
        <taxon>Rikenellaceae</taxon>
        <taxon>Alistipes</taxon>
    </lineage>
</organism>
<sequence length="693" mass="78682">MIRIYRLLLVGLLLSGLSCRTRIPVEEFLLPRPMQIEHLRGNLPLKEPLRVRIETPDTTAARLRHTLLTCGLPLDPDLRPTHTATPPRPSDNRPTLRLRMADDALLPDSEEGYRLTISRRGIELSARGETGLFYGIQTLRQLHDRCGDRLPVLEITDTPRFAYRGLHLDVSRHFFDAEFVKKQLRMMAALKLNRFHWHLTDGAGWRLAIDRYPELTERAAWRQGATWQTWRDGGYRYSRRGDPQASGGFYTKEEIRDVVALADSLHITIIPEIEFPAHSEEVLAVYPALSCSGKPGTTGDFCIGNEATFAFMEQVLTEVLELFSSPMIHIGGDEAAKTGWASCPKCRERMRCEGLTSTDELQSYAIRRIGRFLAEHGRQMIGWDEILDGGLASDAVVMSWRGEEGGRKAAAAGHDVVMTPGSHCYLDGYQDNPTTEPQAFSGYLPLRKVYSYDPAPASMPGRERVLGVQANLWTEYIPTPEQVEYMLYPRLFALAEVAWSTPEGKDYADFHRRALWLTERARAAGYRTFDLAHEQGERRESLTETDHLARGCRVDYAAPWSERYAAGGDGALTDGVRGSWSYGTRWQGFLACDVDVTLDLGEVRPLREVTADFIQWYSAWIWLPRRVEIAVSDDGREFRTLTTLTNDYPEEAECPAYRAFGWQGSDRGRYIRYRALHNGRPGGWLFTDEIIVR</sequence>
<dbReference type="GO" id="GO:0030203">
    <property type="term" value="P:glycosaminoglycan metabolic process"/>
    <property type="evidence" value="ECO:0007669"/>
    <property type="project" value="TreeGrafter"/>
</dbReference>
<dbReference type="EC" id="3.2.1.52" evidence="3"/>
<evidence type="ECO:0000256" key="4">
    <source>
        <dbReference type="ARBA" id="ARBA00022801"/>
    </source>
</evidence>
<evidence type="ECO:0000313" key="11">
    <source>
        <dbReference type="Proteomes" id="UP000886844"/>
    </source>
</evidence>
<evidence type="ECO:0000313" key="10">
    <source>
        <dbReference type="EMBL" id="HIY68455.1"/>
    </source>
</evidence>
<dbReference type="PANTHER" id="PTHR22600:SF57">
    <property type="entry name" value="BETA-N-ACETYLHEXOSAMINIDASE"/>
    <property type="match status" value="1"/>
</dbReference>
<dbReference type="Gene3D" id="3.20.20.80">
    <property type="entry name" value="Glycosidases"/>
    <property type="match status" value="1"/>
</dbReference>
<dbReference type="InterPro" id="IPR017853">
    <property type="entry name" value="GH"/>
</dbReference>
<gene>
    <name evidence="10" type="ORF">H9828_03455</name>
</gene>
<proteinExistence type="inferred from homology"/>
<dbReference type="AlphaFoldDB" id="A0A9D1YZM2"/>
<dbReference type="Proteomes" id="UP000886844">
    <property type="component" value="Unassembled WGS sequence"/>
</dbReference>
<evidence type="ECO:0000256" key="1">
    <source>
        <dbReference type="ARBA" id="ARBA00001231"/>
    </source>
</evidence>
<evidence type="ECO:0000256" key="7">
    <source>
        <dbReference type="SAM" id="MobiDB-lite"/>
    </source>
</evidence>
<protein>
    <recommendedName>
        <fullName evidence="3">beta-N-acetylhexosaminidase</fullName>
        <ecNumber evidence="3">3.2.1.52</ecNumber>
    </recommendedName>
</protein>
<dbReference type="PROSITE" id="PS51257">
    <property type="entry name" value="PROKAR_LIPOPROTEIN"/>
    <property type="match status" value="1"/>
</dbReference>
<name>A0A9D1YZM2_9BACT</name>
<dbReference type="Pfam" id="PF02838">
    <property type="entry name" value="Glyco_hydro_20b"/>
    <property type="match status" value="1"/>
</dbReference>
<evidence type="ECO:0000256" key="3">
    <source>
        <dbReference type="ARBA" id="ARBA00012663"/>
    </source>
</evidence>